<evidence type="ECO:0000313" key="3">
    <source>
        <dbReference type="Proteomes" id="UP001302274"/>
    </source>
</evidence>
<evidence type="ECO:0000256" key="1">
    <source>
        <dbReference type="SAM" id="SignalP"/>
    </source>
</evidence>
<keyword evidence="3" id="KW-1185">Reference proteome</keyword>
<dbReference type="EMBL" id="JAYGJQ010000001">
    <property type="protein sequence ID" value="MEA9356046.1"/>
    <property type="molecule type" value="Genomic_DNA"/>
</dbReference>
<feature type="chain" id="PRO_5047455932" description="Lipoprotein" evidence="1">
    <location>
        <begin position="19"/>
        <end position="140"/>
    </location>
</feature>
<dbReference type="PROSITE" id="PS51257">
    <property type="entry name" value="PROKAR_LIPOPROTEIN"/>
    <property type="match status" value="1"/>
</dbReference>
<dbReference type="Proteomes" id="UP001302274">
    <property type="component" value="Unassembled WGS sequence"/>
</dbReference>
<protein>
    <recommendedName>
        <fullName evidence="4">Lipoprotein</fullName>
    </recommendedName>
</protein>
<evidence type="ECO:0008006" key="4">
    <source>
        <dbReference type="Google" id="ProtNLM"/>
    </source>
</evidence>
<accession>A0ABU5VSL7</accession>
<sequence length="140" mass="15671">MKFLMTFVLLTFASASFACTDFAGNYLDDDSNPYSIVQSGCESFTLAGKSNIADGQFRTQQETAAIKISSAASFIDYYLQVENIVDYKTPFPPEMPLDMIPAKYVTLYTIDWKGNLAIDTTVYNNKNEVISSENTTHQRL</sequence>
<comment type="caution">
    <text evidence="2">The sequence shown here is derived from an EMBL/GenBank/DDBJ whole genome shotgun (WGS) entry which is preliminary data.</text>
</comment>
<proteinExistence type="predicted"/>
<feature type="signal peptide" evidence="1">
    <location>
        <begin position="1"/>
        <end position="18"/>
    </location>
</feature>
<gene>
    <name evidence="2" type="ORF">SHI21_07535</name>
</gene>
<organism evidence="2 3">
    <name type="scientific">Bacteriovorax antarcticus</name>
    <dbReference type="NCBI Taxonomy" id="3088717"/>
    <lineage>
        <taxon>Bacteria</taxon>
        <taxon>Pseudomonadati</taxon>
        <taxon>Bdellovibrionota</taxon>
        <taxon>Bacteriovoracia</taxon>
        <taxon>Bacteriovoracales</taxon>
        <taxon>Bacteriovoracaceae</taxon>
        <taxon>Bacteriovorax</taxon>
    </lineage>
</organism>
<name>A0ABU5VSL7_9BACT</name>
<dbReference type="RefSeq" id="WP_323575719.1">
    <property type="nucleotide sequence ID" value="NZ_JAYGJQ010000001.1"/>
</dbReference>
<keyword evidence="1" id="KW-0732">Signal</keyword>
<reference evidence="2 3" key="1">
    <citation type="submission" date="2023-11" db="EMBL/GenBank/DDBJ databases">
        <title>A Novel Polar Bacteriovorax (B. antarcticus) Isolated from the Biocrust in Antarctica.</title>
        <authorList>
            <person name="Mun W."/>
            <person name="Choi S.Y."/>
            <person name="Mitchell R.J."/>
        </authorList>
    </citation>
    <scope>NUCLEOTIDE SEQUENCE [LARGE SCALE GENOMIC DNA]</scope>
    <source>
        <strain evidence="2 3">PP10</strain>
    </source>
</reference>
<evidence type="ECO:0000313" key="2">
    <source>
        <dbReference type="EMBL" id="MEA9356046.1"/>
    </source>
</evidence>